<comment type="caution">
    <text evidence="25">The sequence shown here is derived from an EMBL/GenBank/DDBJ whole genome shotgun (WGS) entry which is preliminary data.</text>
</comment>
<evidence type="ECO:0000256" key="19">
    <source>
        <dbReference type="ARBA" id="ARBA00044678"/>
    </source>
</evidence>
<keyword evidence="8" id="KW-0808">Transferase</keyword>
<dbReference type="SUPFAM" id="SSF89550">
    <property type="entry name" value="PHP domain-like"/>
    <property type="match status" value="1"/>
</dbReference>
<protein>
    <recommendedName>
        <fullName evidence="5">DNA polymerase beta</fullName>
        <ecNumber evidence="3">2.7.7.7</ecNumber>
        <ecNumber evidence="4">4.2.99.18</ecNumber>
    </recommendedName>
    <alternativeName>
        <fullName evidence="16">5'-deoxyribose-phosphate lyase</fullName>
    </alternativeName>
    <alternativeName>
        <fullName evidence="17">AP lyase</fullName>
    </alternativeName>
</protein>
<dbReference type="SUPFAM" id="SSF81301">
    <property type="entry name" value="Nucleotidyltransferase"/>
    <property type="match status" value="1"/>
</dbReference>
<dbReference type="InterPro" id="IPR029398">
    <property type="entry name" value="PolB_thumb"/>
</dbReference>
<feature type="domain" description="Polymerase/histidinol phosphatase N-terminal" evidence="23">
    <location>
        <begin position="340"/>
        <end position="423"/>
    </location>
</feature>
<dbReference type="Pfam" id="PF14716">
    <property type="entry name" value="HHH_8"/>
    <property type="match status" value="1"/>
</dbReference>
<comment type="catalytic activity">
    <reaction evidence="19">
        <text>a 5'-end 2'-deoxyribose-2'-deoxyribonucleotide-DNA = (2E,4S)-4-hydroxypenten-2-al-5-phosphate + a 5'-end 5'-phospho-2'-deoxyribonucleoside-DNA + H(+)</text>
        <dbReference type="Rhea" id="RHEA:76255"/>
        <dbReference type="Rhea" id="RHEA-COMP:13180"/>
        <dbReference type="Rhea" id="RHEA-COMP:18657"/>
        <dbReference type="ChEBI" id="CHEBI:15378"/>
        <dbReference type="ChEBI" id="CHEBI:136412"/>
        <dbReference type="ChEBI" id="CHEBI:195194"/>
        <dbReference type="ChEBI" id="CHEBI:195195"/>
    </reaction>
</comment>
<dbReference type="Proteomes" id="UP000178744">
    <property type="component" value="Unassembled WGS sequence"/>
</dbReference>
<evidence type="ECO:0000256" key="5">
    <source>
        <dbReference type="ARBA" id="ARBA00020020"/>
    </source>
</evidence>
<evidence type="ECO:0000256" key="8">
    <source>
        <dbReference type="ARBA" id="ARBA00022679"/>
    </source>
</evidence>
<organism evidence="25 26">
    <name type="scientific">Candidatus Colwellbacteria bacterium RIFCSPLOWO2_01_FULL_48_10</name>
    <dbReference type="NCBI Taxonomy" id="1797690"/>
    <lineage>
        <taxon>Bacteria</taxon>
        <taxon>Candidatus Colwelliibacteriota</taxon>
    </lineage>
</organism>
<comment type="catalytic activity">
    <reaction evidence="21">
        <text>DNA(n) + a 2'-deoxyribonucleoside 5'-triphosphate = DNA(n+1) + diphosphate</text>
        <dbReference type="Rhea" id="RHEA:22508"/>
        <dbReference type="Rhea" id="RHEA-COMP:17339"/>
        <dbReference type="Rhea" id="RHEA-COMP:17340"/>
        <dbReference type="ChEBI" id="CHEBI:33019"/>
        <dbReference type="ChEBI" id="CHEBI:61560"/>
        <dbReference type="ChEBI" id="CHEBI:173112"/>
        <dbReference type="EC" id="2.7.7.7"/>
    </reaction>
</comment>
<dbReference type="InterPro" id="IPR028207">
    <property type="entry name" value="DNA_pol_B_palm_palm"/>
</dbReference>
<keyword evidence="13" id="KW-0239">DNA-directed DNA polymerase</keyword>
<evidence type="ECO:0000256" key="20">
    <source>
        <dbReference type="ARBA" id="ARBA00045548"/>
    </source>
</evidence>
<dbReference type="InterPro" id="IPR002054">
    <property type="entry name" value="DNA-dir_DNA_pol_X"/>
</dbReference>
<dbReference type="GO" id="GO:0005829">
    <property type="term" value="C:cytosol"/>
    <property type="evidence" value="ECO:0007669"/>
    <property type="project" value="TreeGrafter"/>
</dbReference>
<evidence type="ECO:0000259" key="22">
    <source>
        <dbReference type="SMART" id="SM00278"/>
    </source>
</evidence>
<dbReference type="Pfam" id="PF14791">
    <property type="entry name" value="DNA_pol_B_thumb"/>
    <property type="match status" value="1"/>
</dbReference>
<keyword evidence="7" id="KW-0237">DNA synthesis</keyword>
<dbReference type="InterPro" id="IPR010996">
    <property type="entry name" value="HHH_MUS81"/>
</dbReference>
<keyword evidence="15" id="KW-0234">DNA repair</keyword>
<evidence type="ECO:0000256" key="10">
    <source>
        <dbReference type="ARBA" id="ARBA00022705"/>
    </source>
</evidence>
<dbReference type="InterPro" id="IPR003141">
    <property type="entry name" value="Pol/His_phosphatase_N"/>
</dbReference>
<dbReference type="GO" id="GO:0006281">
    <property type="term" value="P:DNA repair"/>
    <property type="evidence" value="ECO:0007669"/>
    <property type="project" value="UniProtKB-KW"/>
</dbReference>
<evidence type="ECO:0000256" key="15">
    <source>
        <dbReference type="ARBA" id="ARBA00023204"/>
    </source>
</evidence>
<dbReference type="SUPFAM" id="SSF47802">
    <property type="entry name" value="DNA polymerase beta, N-terminal domain-like"/>
    <property type="match status" value="1"/>
</dbReference>
<evidence type="ECO:0000256" key="7">
    <source>
        <dbReference type="ARBA" id="ARBA00022634"/>
    </source>
</evidence>
<evidence type="ECO:0000313" key="26">
    <source>
        <dbReference type="Proteomes" id="UP000178744"/>
    </source>
</evidence>
<evidence type="ECO:0000256" key="9">
    <source>
        <dbReference type="ARBA" id="ARBA00022695"/>
    </source>
</evidence>
<feature type="domain" description="Helix-hairpin-helix DNA-binding motif class 1" evidence="22">
    <location>
        <begin position="129"/>
        <end position="148"/>
    </location>
</feature>
<dbReference type="SMART" id="SM00481">
    <property type="entry name" value="POLIIIAc"/>
    <property type="match status" value="1"/>
</dbReference>
<dbReference type="InterPro" id="IPR016195">
    <property type="entry name" value="Pol/histidinol_Pase-like"/>
</dbReference>
<evidence type="ECO:0000256" key="21">
    <source>
        <dbReference type="ARBA" id="ARBA00049244"/>
    </source>
</evidence>
<keyword evidence="11" id="KW-0227">DNA damage</keyword>
<dbReference type="PANTHER" id="PTHR36928">
    <property type="entry name" value="PHOSPHATASE YCDX-RELATED"/>
    <property type="match status" value="1"/>
</dbReference>
<dbReference type="SMART" id="SM00483">
    <property type="entry name" value="POLXc"/>
    <property type="match status" value="1"/>
</dbReference>
<dbReference type="Gene3D" id="3.30.210.10">
    <property type="entry name" value="DNA polymerase, thumb domain"/>
    <property type="match status" value="1"/>
</dbReference>
<dbReference type="PANTHER" id="PTHR36928:SF1">
    <property type="entry name" value="PHOSPHATASE YCDX-RELATED"/>
    <property type="match status" value="1"/>
</dbReference>
<feature type="domain" description="Helix-hairpin-helix DNA-binding motif class 1" evidence="22">
    <location>
        <begin position="54"/>
        <end position="73"/>
    </location>
</feature>
<name>A0A1G1Z4Z4_9BACT</name>
<keyword evidence="12" id="KW-0832">Ubl conjugation</keyword>
<dbReference type="GO" id="GO:0003677">
    <property type="term" value="F:DNA binding"/>
    <property type="evidence" value="ECO:0007669"/>
    <property type="project" value="InterPro"/>
</dbReference>
<dbReference type="Pfam" id="PF14792">
    <property type="entry name" value="DNA_pol_B_palm"/>
    <property type="match status" value="1"/>
</dbReference>
<dbReference type="InterPro" id="IPR037160">
    <property type="entry name" value="DNA_Pol_thumb_sf"/>
</dbReference>
<dbReference type="SUPFAM" id="SSF158702">
    <property type="entry name" value="Sec63 N-terminal domain-like"/>
    <property type="match status" value="1"/>
</dbReference>
<evidence type="ECO:0000256" key="2">
    <source>
        <dbReference type="ARBA" id="ARBA00004496"/>
    </source>
</evidence>
<dbReference type="SMART" id="SM00278">
    <property type="entry name" value="HhH1"/>
    <property type="match status" value="3"/>
</dbReference>
<dbReference type="NCBIfam" id="NF006375">
    <property type="entry name" value="PRK08609.1"/>
    <property type="match status" value="1"/>
</dbReference>
<evidence type="ECO:0000256" key="6">
    <source>
        <dbReference type="ARBA" id="ARBA00022481"/>
    </source>
</evidence>
<keyword evidence="6" id="KW-0488">Methylation</keyword>
<dbReference type="InterPro" id="IPR002008">
    <property type="entry name" value="DNA_pol_X_beta-like"/>
</dbReference>
<dbReference type="PIRSF" id="PIRSF005047">
    <property type="entry name" value="UCP005047_YshC"/>
    <property type="match status" value="1"/>
</dbReference>
<evidence type="ECO:0000256" key="12">
    <source>
        <dbReference type="ARBA" id="ARBA00022843"/>
    </source>
</evidence>
<dbReference type="InterPro" id="IPR050243">
    <property type="entry name" value="PHP_phosphatase"/>
</dbReference>
<keyword evidence="9" id="KW-0548">Nucleotidyltransferase</keyword>
<accession>A0A1G1Z4Z4</accession>
<evidence type="ECO:0000256" key="11">
    <source>
        <dbReference type="ARBA" id="ARBA00022763"/>
    </source>
</evidence>
<evidence type="ECO:0000256" key="17">
    <source>
        <dbReference type="ARBA" id="ARBA00035726"/>
    </source>
</evidence>
<feature type="domain" description="Helix-hairpin-helix DNA-binding motif class 1" evidence="22">
    <location>
        <begin position="94"/>
        <end position="113"/>
    </location>
</feature>
<sequence length="577" mass="64291">MISNADIAKILREISEYLGMESEPFKPRAYEKAAEAIESLSDSAEAAYSSGGIDALKKIPGVGESIAEKIEEFIETGKIKYYAELKAKTPVELSELRRIEGLGPRKIKALYDKLGIKNLKDLDKAIAAGKIRDLEGFGEKSEIKFKKGLEFVSSAGNRMPVAYAVPLVEEIRARLLKVKGVKTVVAAGSYRRRRETIGDIDLLVISNESKRVTDCFTSMPEVAQILASGETKSSVKLKTGMDVDLRVVPDESYGAALNYFTGSKDHNVALREIAIGFGLKLNEYGLYKGSKLVAGKTEEDIYNTLKLSYIPPELRENTGEIELARKGKLPEILQYGDVLGDLQVQTNWTDGAHSILQMAEAAMKLGRKYIAITDHTKSLGVANGLDEKRLREQMREIDAMNVHLSQAGHDFRVLKGTECDILKDGRLDLPDSLLAELDVVGVSVHSNFNLSREEQTKRVKRAMANPHADIFFHPTGRLIGKREGYQVDIDEIIRHAKATATVLEINAFPERSDLSDQNIRKCVDLGVKMSIDSDAHHMDHLSFIEYGISQARRGWATKRDIINAWPFEKMFRFLKKS</sequence>
<comment type="catalytic activity">
    <reaction evidence="18">
        <text>2'-deoxyribonucleotide-(2'-deoxyribose 5'-phosphate)-2'-deoxyribonucleotide-DNA = a 3'-end 2'-deoxyribonucleotide-(2,3-dehydro-2,3-deoxyribose 5'-phosphate)-DNA + a 5'-end 5'-phospho-2'-deoxyribonucleoside-DNA + H(+)</text>
        <dbReference type="Rhea" id="RHEA:66592"/>
        <dbReference type="Rhea" id="RHEA-COMP:13180"/>
        <dbReference type="Rhea" id="RHEA-COMP:16897"/>
        <dbReference type="Rhea" id="RHEA-COMP:17067"/>
        <dbReference type="ChEBI" id="CHEBI:15378"/>
        <dbReference type="ChEBI" id="CHEBI:136412"/>
        <dbReference type="ChEBI" id="CHEBI:157695"/>
        <dbReference type="ChEBI" id="CHEBI:167181"/>
        <dbReference type="EC" id="4.2.99.18"/>
    </reaction>
</comment>
<keyword evidence="10" id="KW-0235">DNA replication</keyword>
<dbReference type="FunFam" id="3.20.20.140:FF:000047">
    <property type="entry name" value="PHP domain-containing protein"/>
    <property type="match status" value="1"/>
</dbReference>
<dbReference type="Gene3D" id="1.10.150.20">
    <property type="entry name" value="5' to 3' exonuclease, C-terminal subdomain"/>
    <property type="match status" value="1"/>
</dbReference>
<evidence type="ECO:0000256" key="18">
    <source>
        <dbReference type="ARBA" id="ARBA00044632"/>
    </source>
</evidence>
<dbReference type="Gene3D" id="3.20.20.140">
    <property type="entry name" value="Metal-dependent hydrolases"/>
    <property type="match status" value="1"/>
</dbReference>
<comment type="function">
    <text evidence="20">Repair polymerase that plays a key role in base-excision repair. During this process, the damaged base is excised by specific DNA glycosylases, the DNA backbone is nicked at the abasic site by an apurinic/apyrimidic (AP) endonuclease, and POLB removes 5'-deoxyribose-phosphate from the preincised AP site acting as a 5'-deoxyribose-phosphate lyase (5'-dRP lyase); through its DNA polymerase activity, it adds one nucleotide to the 3' end of the arising single-nucleotide gap. Conducts 'gap-filling' DNA synthesis in a stepwise distributive fashion rather than in a processive fashion as for other DNA polymerases. It is also able to cleave sugar-phosphate bonds 3' to an intact AP site, acting as an AP lyase.</text>
</comment>
<keyword evidence="14" id="KW-0915">Sodium</keyword>
<dbReference type="InterPro" id="IPR003583">
    <property type="entry name" value="Hlx-hairpin-Hlx_DNA-bd_motif"/>
</dbReference>
<evidence type="ECO:0000259" key="23">
    <source>
        <dbReference type="SMART" id="SM00481"/>
    </source>
</evidence>
<dbReference type="Gene3D" id="3.30.460.10">
    <property type="entry name" value="Beta Polymerase, domain 2"/>
    <property type="match status" value="1"/>
</dbReference>
<evidence type="ECO:0000256" key="3">
    <source>
        <dbReference type="ARBA" id="ARBA00012417"/>
    </source>
</evidence>
<dbReference type="EMBL" id="MHIY01000020">
    <property type="protein sequence ID" value="OGY59708.1"/>
    <property type="molecule type" value="Genomic_DNA"/>
</dbReference>
<dbReference type="EC" id="2.7.7.7" evidence="3"/>
<dbReference type="InterPro" id="IPR022311">
    <property type="entry name" value="PolX-like"/>
</dbReference>
<evidence type="ECO:0000256" key="4">
    <source>
        <dbReference type="ARBA" id="ARBA00012720"/>
    </source>
</evidence>
<gene>
    <name evidence="25" type="ORF">A3B23_00720</name>
</gene>
<dbReference type="InterPro" id="IPR027421">
    <property type="entry name" value="DNA_pol_lamdba_lyase_dom_sf"/>
</dbReference>
<dbReference type="Gene3D" id="1.10.150.110">
    <property type="entry name" value="DNA polymerase beta, N-terminal domain-like"/>
    <property type="match status" value="1"/>
</dbReference>
<dbReference type="InterPro" id="IPR047967">
    <property type="entry name" value="PolX_PHP"/>
</dbReference>
<evidence type="ECO:0000256" key="13">
    <source>
        <dbReference type="ARBA" id="ARBA00022932"/>
    </source>
</evidence>
<dbReference type="InterPro" id="IPR043519">
    <property type="entry name" value="NT_sf"/>
</dbReference>
<dbReference type="GO" id="GO:0003887">
    <property type="term" value="F:DNA-directed DNA polymerase activity"/>
    <property type="evidence" value="ECO:0007669"/>
    <property type="project" value="UniProtKB-KW"/>
</dbReference>
<comment type="cofactor">
    <cofactor evidence="1">
        <name>Mg(2+)</name>
        <dbReference type="ChEBI" id="CHEBI:18420"/>
    </cofactor>
</comment>
<dbReference type="Pfam" id="PF14520">
    <property type="entry name" value="HHH_5"/>
    <property type="match status" value="1"/>
</dbReference>
<dbReference type="GO" id="GO:0042578">
    <property type="term" value="F:phosphoric ester hydrolase activity"/>
    <property type="evidence" value="ECO:0007669"/>
    <property type="project" value="TreeGrafter"/>
</dbReference>
<dbReference type="CDD" id="cd00141">
    <property type="entry name" value="NT_POLXc"/>
    <property type="match status" value="1"/>
</dbReference>
<evidence type="ECO:0000259" key="24">
    <source>
        <dbReference type="SMART" id="SM00483"/>
    </source>
</evidence>
<evidence type="ECO:0000256" key="14">
    <source>
        <dbReference type="ARBA" id="ARBA00023053"/>
    </source>
</evidence>
<dbReference type="PRINTS" id="PR00870">
    <property type="entry name" value="DNAPOLXBETA"/>
</dbReference>
<evidence type="ECO:0000256" key="1">
    <source>
        <dbReference type="ARBA" id="ARBA00001946"/>
    </source>
</evidence>
<feature type="domain" description="DNA-directed DNA polymerase X" evidence="24">
    <location>
        <begin position="2"/>
        <end position="316"/>
    </location>
</feature>
<dbReference type="EC" id="4.2.99.18" evidence="4"/>
<dbReference type="AlphaFoldDB" id="A0A1G1Z4Z4"/>
<evidence type="ECO:0000313" key="25">
    <source>
        <dbReference type="EMBL" id="OGY59708.1"/>
    </source>
</evidence>
<dbReference type="GO" id="GO:0140078">
    <property type="term" value="F:class I DNA-(apurinic or apyrimidinic site) endonuclease activity"/>
    <property type="evidence" value="ECO:0007669"/>
    <property type="project" value="UniProtKB-EC"/>
</dbReference>
<dbReference type="CDD" id="cd07436">
    <property type="entry name" value="PHP_PolX"/>
    <property type="match status" value="1"/>
</dbReference>
<dbReference type="STRING" id="1797690.A3B23_00720"/>
<evidence type="ECO:0000256" key="16">
    <source>
        <dbReference type="ARBA" id="ARBA00035717"/>
    </source>
</evidence>
<dbReference type="GO" id="GO:0008270">
    <property type="term" value="F:zinc ion binding"/>
    <property type="evidence" value="ECO:0007669"/>
    <property type="project" value="TreeGrafter"/>
</dbReference>
<proteinExistence type="predicted"/>
<reference evidence="25 26" key="1">
    <citation type="journal article" date="2016" name="Nat. Commun.">
        <title>Thousands of microbial genomes shed light on interconnected biogeochemical processes in an aquifer system.</title>
        <authorList>
            <person name="Anantharaman K."/>
            <person name="Brown C.T."/>
            <person name="Hug L.A."/>
            <person name="Sharon I."/>
            <person name="Castelle C.J."/>
            <person name="Probst A.J."/>
            <person name="Thomas B.C."/>
            <person name="Singh A."/>
            <person name="Wilkins M.J."/>
            <person name="Karaoz U."/>
            <person name="Brodie E.L."/>
            <person name="Williams K.H."/>
            <person name="Hubbard S.S."/>
            <person name="Banfield J.F."/>
        </authorList>
    </citation>
    <scope>NUCLEOTIDE SEQUENCE [LARGE SCALE GENOMIC DNA]</scope>
</reference>
<comment type="subcellular location">
    <subcellularLocation>
        <location evidence="2">Cytoplasm</location>
    </subcellularLocation>
</comment>